<evidence type="ECO:0000313" key="3">
    <source>
        <dbReference type="Proteomes" id="UP001419268"/>
    </source>
</evidence>
<proteinExistence type="predicted"/>
<keyword evidence="3" id="KW-1185">Reference proteome</keyword>
<dbReference type="Proteomes" id="UP001419268">
    <property type="component" value="Unassembled WGS sequence"/>
</dbReference>
<dbReference type="PANTHER" id="PTHR36744">
    <property type="entry name" value="CYTOCHROME OXIDASE ASSEMBLY PROTEIN"/>
    <property type="match status" value="1"/>
</dbReference>
<feature type="domain" description="Cytochrome c oxidase assembly factor 3 mitochondrial coiled-coil" evidence="1">
    <location>
        <begin position="13"/>
        <end position="39"/>
    </location>
</feature>
<protein>
    <recommendedName>
        <fullName evidence="1">Cytochrome c oxidase assembly factor 3 mitochondrial coiled-coil domain-containing protein</fullName>
    </recommendedName>
</protein>
<dbReference type="EMBL" id="JBBNAG010000004">
    <property type="protein sequence ID" value="KAK9141157.1"/>
    <property type="molecule type" value="Genomic_DNA"/>
</dbReference>
<reference evidence="2 3" key="1">
    <citation type="submission" date="2024-01" db="EMBL/GenBank/DDBJ databases">
        <title>Genome assemblies of Stephania.</title>
        <authorList>
            <person name="Yang L."/>
        </authorList>
    </citation>
    <scope>NUCLEOTIDE SEQUENCE [LARGE SCALE GENOMIC DNA]</scope>
    <source>
        <strain evidence="2">JXDWG</strain>
        <tissue evidence="2">Leaf</tissue>
    </source>
</reference>
<sequence length="68" mass="7146">MSSFLNFGGFATKTKNLVVAGGLTSFVLGVYFYTMKAVSGTDEVQEAIEKFEAGRGSEAAQSSIPSKS</sequence>
<dbReference type="Pfam" id="PF09813">
    <property type="entry name" value="Coa3_cc"/>
    <property type="match status" value="1"/>
</dbReference>
<comment type="caution">
    <text evidence="2">The sequence shown here is derived from an EMBL/GenBank/DDBJ whole genome shotgun (WGS) entry which is preliminary data.</text>
</comment>
<evidence type="ECO:0000259" key="1">
    <source>
        <dbReference type="Pfam" id="PF09813"/>
    </source>
</evidence>
<organism evidence="2 3">
    <name type="scientific">Stephania cephalantha</name>
    <dbReference type="NCBI Taxonomy" id="152367"/>
    <lineage>
        <taxon>Eukaryota</taxon>
        <taxon>Viridiplantae</taxon>
        <taxon>Streptophyta</taxon>
        <taxon>Embryophyta</taxon>
        <taxon>Tracheophyta</taxon>
        <taxon>Spermatophyta</taxon>
        <taxon>Magnoliopsida</taxon>
        <taxon>Ranunculales</taxon>
        <taxon>Menispermaceae</taxon>
        <taxon>Menispermoideae</taxon>
        <taxon>Cissampelideae</taxon>
        <taxon>Stephania</taxon>
    </lineage>
</organism>
<name>A0AAP0PEL2_9MAGN</name>
<evidence type="ECO:0000313" key="2">
    <source>
        <dbReference type="EMBL" id="KAK9141157.1"/>
    </source>
</evidence>
<dbReference type="PANTHER" id="PTHR36744:SF2">
    <property type="entry name" value="CYTOCHROME OXIDASE ASSEMBLY PROTEIN"/>
    <property type="match status" value="1"/>
</dbReference>
<accession>A0AAP0PEL2</accession>
<gene>
    <name evidence="2" type="ORF">Scep_010838</name>
</gene>
<dbReference type="InterPro" id="IPR018628">
    <property type="entry name" value="Coa3_CC"/>
</dbReference>
<dbReference type="AlphaFoldDB" id="A0AAP0PEL2"/>